<comment type="caution">
    <text evidence="5">The sequence shown here is derived from an EMBL/GenBank/DDBJ whole genome shotgun (WGS) entry which is preliminary data.</text>
</comment>
<dbReference type="InterPro" id="IPR038460">
    <property type="entry name" value="AcetylCoA_hyd_C_sf"/>
</dbReference>
<feature type="domain" description="Acetyl-CoA hydrolase/transferase N-terminal" evidence="3">
    <location>
        <begin position="10"/>
        <end position="178"/>
    </location>
</feature>
<dbReference type="EMBL" id="JBHSHL010000007">
    <property type="protein sequence ID" value="MFC4803917.1"/>
    <property type="molecule type" value="Genomic_DNA"/>
</dbReference>
<dbReference type="SUPFAM" id="SSF100950">
    <property type="entry name" value="NagB/RpiA/CoA transferase-like"/>
    <property type="match status" value="2"/>
</dbReference>
<accession>A0ABV9QJG5</accession>
<evidence type="ECO:0000313" key="5">
    <source>
        <dbReference type="EMBL" id="MFC4803917.1"/>
    </source>
</evidence>
<dbReference type="InterPro" id="IPR026888">
    <property type="entry name" value="AcetylCoA_hyd_C"/>
</dbReference>
<dbReference type="PANTHER" id="PTHR21432:SF20">
    <property type="entry name" value="ACETYL-COA HYDROLASE"/>
    <property type="match status" value="1"/>
</dbReference>
<dbReference type="InterPro" id="IPR046433">
    <property type="entry name" value="ActCoA_hydro"/>
</dbReference>
<dbReference type="RefSeq" id="WP_379787390.1">
    <property type="nucleotide sequence ID" value="NZ_JBHSHL010000007.1"/>
</dbReference>
<evidence type="ECO:0000256" key="1">
    <source>
        <dbReference type="ARBA" id="ARBA00009632"/>
    </source>
</evidence>
<keyword evidence="2" id="KW-0808">Transferase</keyword>
<evidence type="ECO:0000313" key="6">
    <source>
        <dbReference type="Proteomes" id="UP001595916"/>
    </source>
</evidence>
<dbReference type="Gene3D" id="3.40.1080.20">
    <property type="entry name" value="Acetyl-CoA hydrolase/transferase C-terminal domain"/>
    <property type="match status" value="1"/>
</dbReference>
<evidence type="ECO:0000259" key="4">
    <source>
        <dbReference type="Pfam" id="PF13336"/>
    </source>
</evidence>
<dbReference type="Proteomes" id="UP001595916">
    <property type="component" value="Unassembled WGS sequence"/>
</dbReference>
<name>A0ABV9QJG5_9FIRM</name>
<gene>
    <name evidence="5" type="ORF">ACFO4R_02370</name>
</gene>
<keyword evidence="6" id="KW-1185">Reference proteome</keyword>
<evidence type="ECO:0000256" key="2">
    <source>
        <dbReference type="ARBA" id="ARBA00022679"/>
    </source>
</evidence>
<organism evidence="5 6">
    <name type="scientific">Filifactor villosus</name>
    <dbReference type="NCBI Taxonomy" id="29374"/>
    <lineage>
        <taxon>Bacteria</taxon>
        <taxon>Bacillati</taxon>
        <taxon>Bacillota</taxon>
        <taxon>Clostridia</taxon>
        <taxon>Peptostreptococcales</taxon>
        <taxon>Filifactoraceae</taxon>
        <taxon>Filifactor</taxon>
    </lineage>
</organism>
<dbReference type="InterPro" id="IPR003702">
    <property type="entry name" value="ActCoA_hydro_N"/>
</dbReference>
<keyword evidence="5" id="KW-0378">Hydrolase</keyword>
<dbReference type="Gene3D" id="3.30.750.70">
    <property type="entry name" value="4-hydroxybutyrate coenzyme like domains"/>
    <property type="match status" value="1"/>
</dbReference>
<dbReference type="InterPro" id="IPR037171">
    <property type="entry name" value="NagB/RpiA_transferase-like"/>
</dbReference>
<evidence type="ECO:0000259" key="3">
    <source>
        <dbReference type="Pfam" id="PF02550"/>
    </source>
</evidence>
<dbReference type="Pfam" id="PF13336">
    <property type="entry name" value="AcetylCoA_hyd_C"/>
    <property type="match status" value="1"/>
</dbReference>
<feature type="domain" description="Acetyl-CoA hydrolase/transferase C-terminal" evidence="4">
    <location>
        <begin position="270"/>
        <end position="421"/>
    </location>
</feature>
<reference evidence="6" key="1">
    <citation type="journal article" date="2019" name="Int. J. Syst. Evol. Microbiol.">
        <title>The Global Catalogue of Microorganisms (GCM) 10K type strain sequencing project: providing services to taxonomists for standard genome sequencing and annotation.</title>
        <authorList>
            <consortium name="The Broad Institute Genomics Platform"/>
            <consortium name="The Broad Institute Genome Sequencing Center for Infectious Disease"/>
            <person name="Wu L."/>
            <person name="Ma J."/>
        </authorList>
    </citation>
    <scope>NUCLEOTIDE SEQUENCE [LARGE SCALE GENOMIC DNA]</scope>
    <source>
        <strain evidence="6">CCUG 46385</strain>
    </source>
</reference>
<dbReference type="Pfam" id="PF02550">
    <property type="entry name" value="AcetylCoA_hydro"/>
    <property type="match status" value="1"/>
</dbReference>
<dbReference type="PANTHER" id="PTHR21432">
    <property type="entry name" value="ACETYL-COA HYDROLASE-RELATED"/>
    <property type="match status" value="1"/>
</dbReference>
<comment type="similarity">
    <text evidence="1">Belongs to the acetyl-CoA hydrolase/transferase family.</text>
</comment>
<dbReference type="Gene3D" id="3.40.1080.10">
    <property type="entry name" value="Glutaconate Coenzyme A-transferase"/>
    <property type="match status" value="1"/>
</dbReference>
<protein>
    <submittedName>
        <fullName evidence="5">Acetyl-CoA hydrolase/transferase family protein</fullName>
    </submittedName>
</protein>
<sequence>MDWKKIYQDRLVTAEEALKHIKSGDRVGVGHAMAEPTYLLEEMVRMKELYKNVEITGLVPGKAPYAAEGLYEHFKPKMMFLGTATRKAVERQEAEFIPCFFNDVPRTYRDVLPVDVALVTLTPPDKHGYCSVGISCDFTKTFADTGKIVIAQINKHMPRTLGDTFVHVSDVDFFVEYDQPLTELGAPVIGEVESEIGRYIASMVKDGDCLQLGIGAIPDAALQFMTDKKDLGIHSEMISDGVMNLMEAGNITNKRKTLHKNKTVVTFLMGSQKMYDYVDDNPSFLFYPVDYVNDPRVIMQNDNMVCINSCIQVDLQGQVVSGSIGLRQFSGVGGQVDFVRGALWSKGGRNIIAMPSTVKGKVSKISPFITEGSSVTTSINDVDYIVTEYGIAKLGSKSLQERARELINIAHPDFRAELAEEYERRFGHKFDYNKQ</sequence>
<proteinExistence type="inferred from homology"/>
<dbReference type="GO" id="GO:0016787">
    <property type="term" value="F:hydrolase activity"/>
    <property type="evidence" value="ECO:0007669"/>
    <property type="project" value="UniProtKB-KW"/>
</dbReference>